<gene>
    <name evidence="4" type="primary">ataPKS2</name>
</gene>
<evidence type="ECO:0000256" key="2">
    <source>
        <dbReference type="ARBA" id="ARBA00022553"/>
    </source>
</evidence>
<name>Q83W20_STRMP</name>
<reference evidence="4" key="3">
    <citation type="journal article" date="2002" name="Eur. J. Biochem.">
        <title>Identification of a set of genes involved in the biosynthesis of the aminonucleoside moiety of antibiotic A201A from Streptomyces capreolus.</title>
        <authorList>
            <person name="Saugar I."/>
            <person name="Sanz E."/>
            <person name="Rubio M.A."/>
            <person name="Espinosa J.C."/>
            <person name="Jimenez A."/>
        </authorList>
    </citation>
    <scope>NUCLEOTIDE SEQUENCE</scope>
    <source>
        <strain evidence="4">NRRL3817</strain>
    </source>
</reference>
<proteinExistence type="predicted"/>
<keyword evidence="2" id="KW-0597">Phosphoprotein</keyword>
<evidence type="ECO:0000256" key="1">
    <source>
        <dbReference type="ARBA" id="ARBA00022450"/>
    </source>
</evidence>
<evidence type="ECO:0000259" key="3">
    <source>
        <dbReference type="PROSITE" id="PS50075"/>
    </source>
</evidence>
<reference evidence="4" key="2">
    <citation type="journal article" date="1997" name="Eur. J. Biochem.">
        <title>The aminonucleoside antibiotic A201A is inactivated by a phosphotransferase activity from Streptomyces capreolus NRRL 3817, the producing organism. Isolation and molecular characterization of the relevant encoding gene and its DNA flanking regions.</title>
        <authorList>
            <person name="Barrasa M.I."/>
            <person name="Tercero J.A."/>
            <person name="Jimenez A."/>
        </authorList>
    </citation>
    <scope>NUCLEOTIDE SEQUENCE</scope>
    <source>
        <strain evidence="4">NRRL3817</strain>
    </source>
</reference>
<dbReference type="InterPro" id="IPR020806">
    <property type="entry name" value="PKS_PP-bd"/>
</dbReference>
<keyword evidence="1" id="KW-0596">Phosphopantetheine</keyword>
<dbReference type="InterPro" id="IPR009081">
    <property type="entry name" value="PP-bd_ACP"/>
</dbReference>
<accession>Q83W20</accession>
<dbReference type="AlphaFoldDB" id="Q83W20"/>
<sequence>MGVSLVHVREELDSAARPDRAALLAGVRAAVAAHLREDPALGWLADDDPLAELGLDSVVVIAVVARLERRYGIALSDDSVFAATTLRELTDVVERAVRDTSDRRGEGR</sequence>
<evidence type="ECO:0000313" key="4">
    <source>
        <dbReference type="EMBL" id="CAD62191.1"/>
    </source>
</evidence>
<reference evidence="4" key="5">
    <citation type="submission" date="2003-01" db="EMBL/GenBank/DDBJ databases">
        <authorList>
            <person name="Saugar I."/>
        </authorList>
    </citation>
    <scope>NUCLEOTIDE SEQUENCE</scope>
    <source>
        <strain evidence="4">NRRL3817</strain>
    </source>
</reference>
<dbReference type="PROSITE" id="PS00012">
    <property type="entry name" value="PHOSPHOPANTETHEINE"/>
    <property type="match status" value="1"/>
</dbReference>
<protein>
    <submittedName>
        <fullName evidence="4">AtaPKS2 protein</fullName>
    </submittedName>
</protein>
<dbReference type="PROSITE" id="PS50075">
    <property type="entry name" value="CARRIER"/>
    <property type="match status" value="1"/>
</dbReference>
<dbReference type="SMART" id="SM00823">
    <property type="entry name" value="PKS_PP"/>
    <property type="match status" value="1"/>
</dbReference>
<dbReference type="InterPro" id="IPR036736">
    <property type="entry name" value="ACP-like_sf"/>
</dbReference>
<dbReference type="InterPro" id="IPR006162">
    <property type="entry name" value="Ppantetheine_attach_site"/>
</dbReference>
<dbReference type="Gene3D" id="1.10.1200.10">
    <property type="entry name" value="ACP-like"/>
    <property type="match status" value="1"/>
</dbReference>
<reference evidence="4" key="1">
    <citation type="journal article" date="1995" name="Eur. J. Biochem.">
        <title>The ard1 gene from Streptomyces capreolus encodes a polypeptide of the ABC-transporters superfamily which confers resistance to the aminonucleoside antibiotic A201A.</title>
        <authorList>
            <person name="Barrasa M.I."/>
            <person name="Tercero J.A."/>
            <person name="Lacalle R.A."/>
            <person name="Jimenez A."/>
        </authorList>
    </citation>
    <scope>NUCLEOTIDE SEQUENCE</scope>
    <source>
        <strain evidence="4">NRRL3817</strain>
    </source>
</reference>
<dbReference type="EMBL" id="X84374">
    <property type="protein sequence ID" value="CAD62191.1"/>
    <property type="molecule type" value="Genomic_DNA"/>
</dbReference>
<organism evidence="4">
    <name type="scientific">Saccharothrix mutabilis subsp. capreolus</name>
    <name type="common">Streptomyces capreolus</name>
    <dbReference type="NCBI Taxonomy" id="66854"/>
    <lineage>
        <taxon>Bacteria</taxon>
        <taxon>Bacillati</taxon>
        <taxon>Actinomycetota</taxon>
        <taxon>Actinomycetes</taxon>
        <taxon>Pseudonocardiales</taxon>
        <taxon>Pseudonocardiaceae</taxon>
        <taxon>Saccharothrix</taxon>
    </lineage>
</organism>
<reference evidence="4" key="4">
    <citation type="submission" date="2002-03" db="EMBL/GenBank/DDBJ databases">
        <title>Cloning and heterologous expression of the antibiotic A201A biosynthetic gene cluster.</title>
        <authorList>
            <person name="Sanz E."/>
            <person name="Saugar I."/>
            <person name="Jimenez A."/>
        </authorList>
    </citation>
    <scope>NUCLEOTIDE SEQUENCE</scope>
    <source>
        <strain evidence="4">NRRL3817</strain>
    </source>
</reference>
<dbReference type="Pfam" id="PF00550">
    <property type="entry name" value="PP-binding"/>
    <property type="match status" value="1"/>
</dbReference>
<dbReference type="SUPFAM" id="SSF47336">
    <property type="entry name" value="ACP-like"/>
    <property type="match status" value="1"/>
</dbReference>
<feature type="domain" description="Carrier" evidence="3">
    <location>
        <begin position="21"/>
        <end position="97"/>
    </location>
</feature>
<dbReference type="GO" id="GO:0031177">
    <property type="term" value="F:phosphopantetheine binding"/>
    <property type="evidence" value="ECO:0007669"/>
    <property type="project" value="InterPro"/>
</dbReference>